<dbReference type="Proteomes" id="UP000053558">
    <property type="component" value="Unassembled WGS sequence"/>
</dbReference>
<protein>
    <recommendedName>
        <fullName evidence="3">DUF6534 domain-containing protein</fullName>
    </recommendedName>
</protein>
<dbReference type="OrthoDB" id="2562493at2759"/>
<feature type="transmembrane region" description="Helical" evidence="2">
    <location>
        <begin position="154"/>
        <end position="176"/>
    </location>
</feature>
<dbReference type="KEGG" id="cput:CONPUDRAFT_125752"/>
<dbReference type="PANTHER" id="PTHR40465:SF1">
    <property type="entry name" value="DUF6534 DOMAIN-CONTAINING PROTEIN"/>
    <property type="match status" value="1"/>
</dbReference>
<accession>A0A5M3MJQ7</accession>
<evidence type="ECO:0000313" key="4">
    <source>
        <dbReference type="EMBL" id="EIW79442.1"/>
    </source>
</evidence>
<sequence length="313" mass="34720">MGEYDKTIGVLIVGIFFNTYLYGLVMYQYARYKRAKFNDKWPIKAMVVFLFLLDGVHSASIIYMAWDYVVTNYTNPEALLWSPWPFPFTPIAVSLAAVTTQTFLALRIRRLSGNSLLFGIIIALSVASFAFGVTCGIKAWMISYIPDLIKIRHLVIPWLVLQVIVDVIVTATLVTLNARSCNKSSKTINVISQLVFGAKQTGLFAAIFALCDLISFLAAPTMNLYGMFAMPIGRIYTNTLLATLLSREVSRSRRATSGQVNLETETEFAATPAYTMTNVRLDEGKLDVHDAPASDGSRAPSPEQFKRTSGVHV</sequence>
<proteinExistence type="predicted"/>
<reference evidence="5" key="1">
    <citation type="journal article" date="2012" name="Science">
        <title>The Paleozoic origin of enzymatic lignin decomposition reconstructed from 31 fungal genomes.</title>
        <authorList>
            <person name="Floudas D."/>
            <person name="Binder M."/>
            <person name="Riley R."/>
            <person name="Barry K."/>
            <person name="Blanchette R.A."/>
            <person name="Henrissat B."/>
            <person name="Martinez A.T."/>
            <person name="Otillar R."/>
            <person name="Spatafora J.W."/>
            <person name="Yadav J.S."/>
            <person name="Aerts A."/>
            <person name="Benoit I."/>
            <person name="Boyd A."/>
            <person name="Carlson A."/>
            <person name="Copeland A."/>
            <person name="Coutinho P.M."/>
            <person name="de Vries R.P."/>
            <person name="Ferreira P."/>
            <person name="Findley K."/>
            <person name="Foster B."/>
            <person name="Gaskell J."/>
            <person name="Glotzer D."/>
            <person name="Gorecki P."/>
            <person name="Heitman J."/>
            <person name="Hesse C."/>
            <person name="Hori C."/>
            <person name="Igarashi K."/>
            <person name="Jurgens J.A."/>
            <person name="Kallen N."/>
            <person name="Kersten P."/>
            <person name="Kohler A."/>
            <person name="Kuees U."/>
            <person name="Kumar T.K.A."/>
            <person name="Kuo A."/>
            <person name="LaButti K."/>
            <person name="Larrondo L.F."/>
            <person name="Lindquist E."/>
            <person name="Ling A."/>
            <person name="Lombard V."/>
            <person name="Lucas S."/>
            <person name="Lundell T."/>
            <person name="Martin R."/>
            <person name="McLaughlin D.J."/>
            <person name="Morgenstern I."/>
            <person name="Morin E."/>
            <person name="Murat C."/>
            <person name="Nagy L.G."/>
            <person name="Nolan M."/>
            <person name="Ohm R.A."/>
            <person name="Patyshakuliyeva A."/>
            <person name="Rokas A."/>
            <person name="Ruiz-Duenas F.J."/>
            <person name="Sabat G."/>
            <person name="Salamov A."/>
            <person name="Samejima M."/>
            <person name="Schmutz J."/>
            <person name="Slot J.C."/>
            <person name="St John F."/>
            <person name="Stenlid J."/>
            <person name="Sun H."/>
            <person name="Sun S."/>
            <person name="Syed K."/>
            <person name="Tsang A."/>
            <person name="Wiebenga A."/>
            <person name="Young D."/>
            <person name="Pisabarro A."/>
            <person name="Eastwood D.C."/>
            <person name="Martin F."/>
            <person name="Cullen D."/>
            <person name="Grigoriev I.V."/>
            <person name="Hibbett D.S."/>
        </authorList>
    </citation>
    <scope>NUCLEOTIDE SEQUENCE [LARGE SCALE GENOMIC DNA]</scope>
    <source>
        <strain evidence="5">RWD-64-598 SS2</strain>
    </source>
</reference>
<feature type="transmembrane region" description="Helical" evidence="2">
    <location>
        <begin position="86"/>
        <end position="104"/>
    </location>
</feature>
<dbReference type="EMBL" id="JH711580">
    <property type="protein sequence ID" value="EIW79442.1"/>
    <property type="molecule type" value="Genomic_DNA"/>
</dbReference>
<keyword evidence="2" id="KW-0812">Transmembrane</keyword>
<keyword evidence="5" id="KW-1185">Reference proteome</keyword>
<evidence type="ECO:0000259" key="3">
    <source>
        <dbReference type="Pfam" id="PF20152"/>
    </source>
</evidence>
<dbReference type="GeneID" id="19199924"/>
<dbReference type="AlphaFoldDB" id="A0A5M3MJQ7"/>
<evidence type="ECO:0000313" key="5">
    <source>
        <dbReference type="Proteomes" id="UP000053558"/>
    </source>
</evidence>
<feature type="transmembrane region" description="Helical" evidence="2">
    <location>
        <begin position="116"/>
        <end position="142"/>
    </location>
</feature>
<dbReference type="PANTHER" id="PTHR40465">
    <property type="entry name" value="CHROMOSOME 1, WHOLE GENOME SHOTGUN SEQUENCE"/>
    <property type="match status" value="1"/>
</dbReference>
<evidence type="ECO:0000256" key="1">
    <source>
        <dbReference type="SAM" id="MobiDB-lite"/>
    </source>
</evidence>
<gene>
    <name evidence="4" type="ORF">CONPUDRAFT_125752</name>
</gene>
<feature type="domain" description="DUF6534" evidence="3">
    <location>
        <begin position="163"/>
        <end position="248"/>
    </location>
</feature>
<organism evidence="4 5">
    <name type="scientific">Coniophora puteana (strain RWD-64-598)</name>
    <name type="common">Brown rot fungus</name>
    <dbReference type="NCBI Taxonomy" id="741705"/>
    <lineage>
        <taxon>Eukaryota</taxon>
        <taxon>Fungi</taxon>
        <taxon>Dikarya</taxon>
        <taxon>Basidiomycota</taxon>
        <taxon>Agaricomycotina</taxon>
        <taxon>Agaricomycetes</taxon>
        <taxon>Agaricomycetidae</taxon>
        <taxon>Boletales</taxon>
        <taxon>Coniophorineae</taxon>
        <taxon>Coniophoraceae</taxon>
        <taxon>Coniophora</taxon>
    </lineage>
</organism>
<feature type="region of interest" description="Disordered" evidence="1">
    <location>
        <begin position="287"/>
        <end position="313"/>
    </location>
</feature>
<keyword evidence="2" id="KW-1133">Transmembrane helix</keyword>
<evidence type="ECO:0000256" key="2">
    <source>
        <dbReference type="SAM" id="Phobius"/>
    </source>
</evidence>
<dbReference type="RefSeq" id="XP_007769861.1">
    <property type="nucleotide sequence ID" value="XM_007771671.1"/>
</dbReference>
<dbReference type="InterPro" id="IPR045339">
    <property type="entry name" value="DUF6534"/>
</dbReference>
<dbReference type="Pfam" id="PF20152">
    <property type="entry name" value="DUF6534"/>
    <property type="match status" value="1"/>
</dbReference>
<feature type="transmembrane region" description="Helical" evidence="2">
    <location>
        <begin position="6"/>
        <end position="25"/>
    </location>
</feature>
<feature type="transmembrane region" description="Helical" evidence="2">
    <location>
        <begin position="201"/>
        <end position="219"/>
    </location>
</feature>
<feature type="transmembrane region" description="Helical" evidence="2">
    <location>
        <begin position="46"/>
        <end position="66"/>
    </location>
</feature>
<keyword evidence="2" id="KW-0472">Membrane</keyword>
<name>A0A5M3MJQ7_CONPW</name>
<comment type="caution">
    <text evidence="4">The sequence shown here is derived from an EMBL/GenBank/DDBJ whole genome shotgun (WGS) entry which is preliminary data.</text>
</comment>